<sequence length="130" mass="13775">MPEGHKAERARMHKQNKEAGIGDENGRIVRVKDPGTLLKCSVCQIALKVTKTNTELKAHATKEGKTLEDCFPGAEAASIALAAAAPGKQQVARGMASAAPAGKKKPKEDLNDLFASGLDLDKSKKKKGKK</sequence>
<name>A0ABQ6MYQ9_9STRA</name>
<feature type="compositionally biased region" description="Basic and acidic residues" evidence="1">
    <location>
        <begin position="1"/>
        <end position="10"/>
    </location>
</feature>
<evidence type="ECO:0000313" key="2">
    <source>
        <dbReference type="EMBL" id="GMI35666.1"/>
    </source>
</evidence>
<keyword evidence="3" id="KW-1185">Reference proteome</keyword>
<protein>
    <submittedName>
        <fullName evidence="2">Uncharacterized protein</fullName>
    </submittedName>
</protein>
<dbReference type="EMBL" id="BRYB01001884">
    <property type="protein sequence ID" value="GMI35666.1"/>
    <property type="molecule type" value="Genomic_DNA"/>
</dbReference>
<reference evidence="2 3" key="1">
    <citation type="journal article" date="2023" name="Commun. Biol.">
        <title>Genome analysis of Parmales, the sister group of diatoms, reveals the evolutionary specialization of diatoms from phago-mixotrophs to photoautotrophs.</title>
        <authorList>
            <person name="Ban H."/>
            <person name="Sato S."/>
            <person name="Yoshikawa S."/>
            <person name="Yamada K."/>
            <person name="Nakamura Y."/>
            <person name="Ichinomiya M."/>
            <person name="Sato N."/>
            <person name="Blanc-Mathieu R."/>
            <person name="Endo H."/>
            <person name="Kuwata A."/>
            <person name="Ogata H."/>
        </authorList>
    </citation>
    <scope>NUCLEOTIDE SEQUENCE [LARGE SCALE GENOMIC DNA]</scope>
</reference>
<organism evidence="2 3">
    <name type="scientific">Tetraparma gracilis</name>
    <dbReference type="NCBI Taxonomy" id="2962635"/>
    <lineage>
        <taxon>Eukaryota</taxon>
        <taxon>Sar</taxon>
        <taxon>Stramenopiles</taxon>
        <taxon>Ochrophyta</taxon>
        <taxon>Bolidophyceae</taxon>
        <taxon>Parmales</taxon>
        <taxon>Triparmaceae</taxon>
        <taxon>Tetraparma</taxon>
    </lineage>
</organism>
<feature type="region of interest" description="Disordered" evidence="1">
    <location>
        <begin position="1"/>
        <end position="27"/>
    </location>
</feature>
<dbReference type="Proteomes" id="UP001165060">
    <property type="component" value="Unassembled WGS sequence"/>
</dbReference>
<comment type="caution">
    <text evidence="2">The sequence shown here is derived from an EMBL/GenBank/DDBJ whole genome shotgun (WGS) entry which is preliminary data.</text>
</comment>
<gene>
    <name evidence="2" type="ORF">TeGR_g13855</name>
</gene>
<evidence type="ECO:0000313" key="3">
    <source>
        <dbReference type="Proteomes" id="UP001165060"/>
    </source>
</evidence>
<proteinExistence type="predicted"/>
<dbReference type="Gene3D" id="4.10.1050.10">
    <property type="entry name" value="At2g23090-like"/>
    <property type="match status" value="1"/>
</dbReference>
<accession>A0ABQ6MYQ9</accession>
<dbReference type="InterPro" id="IPR026939">
    <property type="entry name" value="ZNF706/At2g23090_sf"/>
</dbReference>
<feature type="region of interest" description="Disordered" evidence="1">
    <location>
        <begin position="88"/>
        <end position="116"/>
    </location>
</feature>
<evidence type="ECO:0000256" key="1">
    <source>
        <dbReference type="SAM" id="MobiDB-lite"/>
    </source>
</evidence>